<sequence length="324" mass="37029">MLNFIYYPVSWVMLAWYKFFGLFLNPDSGVTWALSIIFLVFTIRIFLFKPMANQMRSGRKMQELQPKMQEIRAKYKNDQQTQAIEMRKLQKEMGVNPLASCLPALVQMPIFISLYHVLRSFNRTGTGHGELGMTVEQTRNTPNYGFGATEVQSFLDARLFGAPLSAYIRMPEKAFDAFSASGSVDFTRTNILVVAIPLMIISALATHFNARNMVRRNKARQAADPKKNAQNPQMAMQANMMNNMMLWLFPAMILITGMFWQIGLLTYMLANNVWTLGQQIVLFNKMDREEEEEKKAKAEAQRATAPKVGQKPKNNKKKGGKKKK</sequence>
<dbReference type="Proteomes" id="UP001174314">
    <property type="component" value="Chromosome"/>
</dbReference>
<organism evidence="20 21">
    <name type="scientific">Corynebacterium pseudokroppenstedtii</name>
    <dbReference type="NCBI Taxonomy" id="2804917"/>
    <lineage>
        <taxon>Bacteria</taxon>
        <taxon>Bacillati</taxon>
        <taxon>Actinomycetota</taxon>
        <taxon>Actinomycetes</taxon>
        <taxon>Mycobacteriales</taxon>
        <taxon>Corynebacteriaceae</taxon>
        <taxon>Corynebacterium</taxon>
    </lineage>
</organism>
<dbReference type="GeneID" id="92726906"/>
<comment type="subcellular location">
    <subcellularLocation>
        <location evidence="1">Cell membrane</location>
        <topology evidence="1">Multi-pass membrane protein</topology>
    </subcellularLocation>
    <subcellularLocation>
        <location evidence="16">Membrane</location>
        <topology evidence="16">Multi-pass membrane protein</topology>
    </subcellularLocation>
</comment>
<comment type="subunit">
    <text evidence="12">Interacts with the Sec translocase complex via SecD. Specifically interacts with transmembrane segments of nascent integral membrane proteins during membrane integration.</text>
</comment>
<dbReference type="InterPro" id="IPR047196">
    <property type="entry name" value="YidC_ALB_C"/>
</dbReference>
<dbReference type="CDD" id="cd20070">
    <property type="entry name" value="5TM_YidC_Alb3"/>
    <property type="match status" value="1"/>
</dbReference>
<feature type="transmembrane region" description="Helical" evidence="18">
    <location>
        <begin position="5"/>
        <end position="24"/>
    </location>
</feature>
<evidence type="ECO:0000259" key="19">
    <source>
        <dbReference type="Pfam" id="PF02096"/>
    </source>
</evidence>
<comment type="function">
    <text evidence="11">Required for the insertion and/or proper folding and/or complex formation of integral membrane proteins into the membrane. Involved in integration of membrane proteins that insert both dependently and independently of the Sec translocase complex, as well as at least some lipoproteins. Aids folding of multispanning membrane proteins.</text>
</comment>
<evidence type="ECO:0000256" key="15">
    <source>
        <dbReference type="ARBA" id="ARBA00033342"/>
    </source>
</evidence>
<dbReference type="InterPro" id="IPR001708">
    <property type="entry name" value="YidC/ALB3/OXA1/COX18"/>
</dbReference>
<feature type="transmembrane region" description="Helical" evidence="18">
    <location>
        <begin position="30"/>
        <end position="47"/>
    </location>
</feature>
<keyword evidence="21" id="KW-1185">Reference proteome</keyword>
<proteinExistence type="inferred from homology"/>
<feature type="compositionally biased region" description="Basic residues" evidence="17">
    <location>
        <begin position="313"/>
        <end position="324"/>
    </location>
</feature>
<evidence type="ECO:0000256" key="7">
    <source>
        <dbReference type="ARBA" id="ARBA00022927"/>
    </source>
</evidence>
<dbReference type="InterPro" id="IPR028055">
    <property type="entry name" value="YidC/Oxa/ALB_C"/>
</dbReference>
<dbReference type="GO" id="GO:0005886">
    <property type="term" value="C:plasma membrane"/>
    <property type="evidence" value="ECO:0007669"/>
    <property type="project" value="UniProtKB-SubCell"/>
</dbReference>
<evidence type="ECO:0000256" key="9">
    <source>
        <dbReference type="ARBA" id="ARBA00023136"/>
    </source>
</evidence>
<comment type="similarity">
    <text evidence="2">Belongs to the OXA1/ALB3/YidC family. Type 1 subfamily.</text>
</comment>
<evidence type="ECO:0000256" key="13">
    <source>
        <dbReference type="ARBA" id="ARBA00031538"/>
    </source>
</evidence>
<evidence type="ECO:0000256" key="12">
    <source>
        <dbReference type="ARBA" id="ARBA00026028"/>
    </source>
</evidence>
<evidence type="ECO:0000313" key="21">
    <source>
        <dbReference type="Proteomes" id="UP001174314"/>
    </source>
</evidence>
<evidence type="ECO:0000256" key="8">
    <source>
        <dbReference type="ARBA" id="ARBA00022989"/>
    </source>
</evidence>
<dbReference type="PANTHER" id="PTHR12428:SF65">
    <property type="entry name" value="CYTOCHROME C OXIDASE ASSEMBLY PROTEIN COX18, MITOCHONDRIAL"/>
    <property type="match status" value="1"/>
</dbReference>
<dbReference type="GO" id="GO:0015031">
    <property type="term" value="P:protein transport"/>
    <property type="evidence" value="ECO:0007669"/>
    <property type="project" value="UniProtKB-KW"/>
</dbReference>
<dbReference type="GO" id="GO:0032977">
    <property type="term" value="F:membrane insertase activity"/>
    <property type="evidence" value="ECO:0007669"/>
    <property type="project" value="InterPro"/>
</dbReference>
<keyword evidence="7" id="KW-0653">Protein transport</keyword>
<dbReference type="EMBL" id="CP137757">
    <property type="protein sequence ID" value="WPF24989.1"/>
    <property type="molecule type" value="Genomic_DNA"/>
</dbReference>
<dbReference type="NCBIfam" id="NF002899">
    <property type="entry name" value="PRK03449.1"/>
    <property type="match status" value="1"/>
</dbReference>
<name>A0AAU0Q2E0_9CORY</name>
<protein>
    <recommendedName>
        <fullName evidence="3">Membrane protein insertase YidC</fullName>
    </recommendedName>
    <alternativeName>
        <fullName evidence="15">Foldase YidC</fullName>
    </alternativeName>
    <alternativeName>
        <fullName evidence="14">Membrane integrase YidC</fullName>
    </alternativeName>
    <alternativeName>
        <fullName evidence="13">Membrane protein YidC</fullName>
    </alternativeName>
</protein>
<evidence type="ECO:0000256" key="5">
    <source>
        <dbReference type="ARBA" id="ARBA00022475"/>
    </source>
</evidence>
<evidence type="ECO:0000256" key="1">
    <source>
        <dbReference type="ARBA" id="ARBA00004651"/>
    </source>
</evidence>
<evidence type="ECO:0000256" key="11">
    <source>
        <dbReference type="ARBA" id="ARBA00025034"/>
    </source>
</evidence>
<dbReference type="Pfam" id="PF02096">
    <property type="entry name" value="60KD_IMP"/>
    <property type="match status" value="1"/>
</dbReference>
<keyword evidence="6 16" id="KW-0812">Transmembrane</keyword>
<evidence type="ECO:0000313" key="20">
    <source>
        <dbReference type="EMBL" id="WPF24989.1"/>
    </source>
</evidence>
<feature type="transmembrane region" description="Helical" evidence="18">
    <location>
        <begin position="191"/>
        <end position="210"/>
    </location>
</feature>
<evidence type="ECO:0000256" key="10">
    <source>
        <dbReference type="ARBA" id="ARBA00023186"/>
    </source>
</evidence>
<dbReference type="GO" id="GO:0051205">
    <property type="term" value="P:protein insertion into membrane"/>
    <property type="evidence" value="ECO:0007669"/>
    <property type="project" value="TreeGrafter"/>
</dbReference>
<evidence type="ECO:0000256" key="18">
    <source>
        <dbReference type="SAM" id="Phobius"/>
    </source>
</evidence>
<evidence type="ECO:0000256" key="3">
    <source>
        <dbReference type="ARBA" id="ARBA00015325"/>
    </source>
</evidence>
<feature type="domain" description="Membrane insertase YidC/Oxa/ALB C-terminal" evidence="19">
    <location>
        <begin position="32"/>
        <end position="282"/>
    </location>
</feature>
<evidence type="ECO:0000256" key="4">
    <source>
        <dbReference type="ARBA" id="ARBA00022448"/>
    </source>
</evidence>
<dbReference type="AlphaFoldDB" id="A0AAU0Q2E0"/>
<evidence type="ECO:0000256" key="17">
    <source>
        <dbReference type="SAM" id="MobiDB-lite"/>
    </source>
</evidence>
<accession>A0AAU0Q2E0</accession>
<evidence type="ECO:0000256" key="16">
    <source>
        <dbReference type="RuleBase" id="RU003945"/>
    </source>
</evidence>
<feature type="transmembrane region" description="Helical" evidence="18">
    <location>
        <begin position="95"/>
        <end position="118"/>
    </location>
</feature>
<keyword evidence="5" id="KW-1003">Cell membrane</keyword>
<feature type="transmembrane region" description="Helical" evidence="18">
    <location>
        <begin position="246"/>
        <end position="270"/>
    </location>
</feature>
<dbReference type="KEGG" id="cpsk:Q0N40_10860"/>
<dbReference type="NCBIfam" id="TIGR03592">
    <property type="entry name" value="yidC_oxa1_cterm"/>
    <property type="match status" value="1"/>
</dbReference>
<evidence type="ECO:0000256" key="2">
    <source>
        <dbReference type="ARBA" id="ARBA00010527"/>
    </source>
</evidence>
<feature type="region of interest" description="Disordered" evidence="17">
    <location>
        <begin position="291"/>
        <end position="324"/>
    </location>
</feature>
<evidence type="ECO:0000256" key="14">
    <source>
        <dbReference type="ARBA" id="ARBA00033245"/>
    </source>
</evidence>
<dbReference type="PANTHER" id="PTHR12428">
    <property type="entry name" value="OXA1"/>
    <property type="match status" value="1"/>
</dbReference>
<keyword evidence="9 18" id="KW-0472">Membrane</keyword>
<feature type="compositionally biased region" description="Basic and acidic residues" evidence="17">
    <location>
        <begin position="291"/>
        <end position="300"/>
    </location>
</feature>
<keyword evidence="10" id="KW-0143">Chaperone</keyword>
<dbReference type="RefSeq" id="WP_046203502.1">
    <property type="nucleotide sequence ID" value="NZ_CP137757.1"/>
</dbReference>
<keyword evidence="4" id="KW-0813">Transport</keyword>
<gene>
    <name evidence="20" type="primary">yidC</name>
    <name evidence="20" type="ORF">Q0N40_10860</name>
</gene>
<keyword evidence="8 18" id="KW-1133">Transmembrane helix</keyword>
<reference evidence="20 21" key="1">
    <citation type="submission" date="2023-10" db="EMBL/GenBank/DDBJ databases">
        <title>complete genome sequence of Corynebacterium pseudokroppenstedtii P15-C1.</title>
        <authorList>
            <person name="Bruggemann H."/>
            <person name="Poehlein A."/>
        </authorList>
    </citation>
    <scope>NUCLEOTIDE SEQUENCE [LARGE SCALE GENOMIC DNA]</scope>
    <source>
        <strain evidence="20 21">P15_C1</strain>
    </source>
</reference>
<evidence type="ECO:0000256" key="6">
    <source>
        <dbReference type="ARBA" id="ARBA00022692"/>
    </source>
</evidence>